<feature type="non-terminal residue" evidence="3">
    <location>
        <position position="210"/>
    </location>
</feature>
<dbReference type="PANTHER" id="PTHR41964">
    <property type="entry name" value="GLOBAL NITROGEN REGULATOR NRPR"/>
    <property type="match status" value="1"/>
</dbReference>
<dbReference type="SUPFAM" id="SSF46785">
    <property type="entry name" value="Winged helix' DNA-binding domain"/>
    <property type="match status" value="1"/>
</dbReference>
<feature type="domain" description="Ribonuclease R winged-helix" evidence="2">
    <location>
        <begin position="14"/>
        <end position="80"/>
    </location>
</feature>
<dbReference type="Gene3D" id="3.30.70.1360">
    <property type="entry name" value="mj0159-like"/>
    <property type="match status" value="1"/>
</dbReference>
<dbReference type="PANTHER" id="PTHR41964:SF1">
    <property type="entry name" value="GLOBAL NITROGEN REGULATOR NRPR"/>
    <property type="match status" value="1"/>
</dbReference>
<dbReference type="AlphaFoldDB" id="X1IGT6"/>
<sequence>MIGYDSQEVERKVISILKILSESPQPLGARLIARQLTEQGVELGERAVRYHLKLMDERGLTRPAERWDGREITPLGVEELNNALVIDKVGFVLEKIELLAFRTSFNIEKRTGLVPVNISFFPKQRFAEALKVMKEAFKAGLCVSKLVAVAPEGERLGEVLVPKGKIGLATVCSIIINGSLLKAGVSIDSRFAGVLQIRNNRPLRFVNLIY</sequence>
<reference evidence="3" key="1">
    <citation type="journal article" date="2014" name="Front. Microbiol.">
        <title>High frequency of phylogenetically diverse reductive dehalogenase-homologous genes in deep subseafloor sedimentary metagenomes.</title>
        <authorList>
            <person name="Kawai M."/>
            <person name="Futagami T."/>
            <person name="Toyoda A."/>
            <person name="Takaki Y."/>
            <person name="Nishi S."/>
            <person name="Hori S."/>
            <person name="Arai W."/>
            <person name="Tsubouchi T."/>
            <person name="Morono Y."/>
            <person name="Uchiyama I."/>
            <person name="Ito T."/>
            <person name="Fujiyama A."/>
            <person name="Inagaki F."/>
            <person name="Takami H."/>
        </authorList>
    </citation>
    <scope>NUCLEOTIDE SEQUENCE</scope>
    <source>
        <strain evidence="3">Expedition CK06-06</strain>
    </source>
</reference>
<protein>
    <recommendedName>
        <fullName evidence="4">DUF128 domain-containing protein</fullName>
    </recommendedName>
</protein>
<name>X1IGT6_9ZZZZ</name>
<dbReference type="InterPro" id="IPR036984">
    <property type="entry name" value="NrpR_dom_sf"/>
</dbReference>
<gene>
    <name evidence="3" type="ORF">S03H2_36547</name>
</gene>
<proteinExistence type="predicted"/>
<evidence type="ECO:0000313" key="3">
    <source>
        <dbReference type="EMBL" id="GAH56783.1"/>
    </source>
</evidence>
<dbReference type="Pfam" id="PF08461">
    <property type="entry name" value="WHD_RNase_R"/>
    <property type="match status" value="1"/>
</dbReference>
<organism evidence="3">
    <name type="scientific">marine sediment metagenome</name>
    <dbReference type="NCBI Taxonomy" id="412755"/>
    <lineage>
        <taxon>unclassified sequences</taxon>
        <taxon>metagenomes</taxon>
        <taxon>ecological metagenomes</taxon>
    </lineage>
</organism>
<dbReference type="Pfam" id="PF01995">
    <property type="entry name" value="NRD1_2"/>
    <property type="match status" value="1"/>
</dbReference>
<evidence type="ECO:0008006" key="4">
    <source>
        <dbReference type="Google" id="ProtNLM"/>
    </source>
</evidence>
<evidence type="ECO:0000259" key="1">
    <source>
        <dbReference type="Pfam" id="PF01995"/>
    </source>
</evidence>
<dbReference type="InterPro" id="IPR038982">
    <property type="entry name" value="NrpR"/>
</dbReference>
<dbReference type="EMBL" id="BARU01022435">
    <property type="protein sequence ID" value="GAH56783.1"/>
    <property type="molecule type" value="Genomic_DNA"/>
</dbReference>
<dbReference type="InterPro" id="IPR013668">
    <property type="entry name" value="RNase_R_HTH_12"/>
</dbReference>
<dbReference type="InterPro" id="IPR036390">
    <property type="entry name" value="WH_DNA-bd_sf"/>
</dbReference>
<feature type="domain" description="NrpR regulatory" evidence="1">
    <location>
        <begin position="89"/>
        <end position="209"/>
    </location>
</feature>
<evidence type="ECO:0000259" key="2">
    <source>
        <dbReference type="Pfam" id="PF08461"/>
    </source>
</evidence>
<dbReference type="InterPro" id="IPR002846">
    <property type="entry name" value="NRD"/>
</dbReference>
<comment type="caution">
    <text evidence="3">The sequence shown here is derived from an EMBL/GenBank/DDBJ whole genome shotgun (WGS) entry which is preliminary data.</text>
</comment>
<accession>X1IGT6</accession>